<feature type="active site" description="Charge relay system" evidence="5">
    <location>
        <position position="183"/>
    </location>
</feature>
<accession>A0A0U2L5T8</accession>
<evidence type="ECO:0000256" key="3">
    <source>
        <dbReference type="ARBA" id="ARBA00022801"/>
    </source>
</evidence>
<reference evidence="8" key="1">
    <citation type="journal article" date="2015" name="Nature">
        <title>Hemichordate genomes and deuterostome origins.</title>
        <authorList>
            <person name="Simakov O."/>
            <person name="Kawashima T."/>
            <person name="Marletaz F."/>
            <person name="Jenkins J."/>
            <person name="Koyanagi R."/>
            <person name="Mitros T."/>
            <person name="Hisata K."/>
            <person name="Bredeson J."/>
            <person name="Shoguchi E."/>
            <person name="Gyoja F."/>
            <person name="Yue J.X."/>
            <person name="Chen Y.C."/>
            <person name="Freeman R.M.Jr."/>
            <person name="Sasaki A."/>
            <person name="Hikosaka-Katayama T."/>
            <person name="Sato A."/>
            <person name="Fujie M."/>
            <person name="Baughman K.W."/>
            <person name="Levine J."/>
            <person name="Gonzalez P."/>
            <person name="Cameron C."/>
            <person name="Fritzenwanker J.H."/>
            <person name="Pani A.M."/>
            <person name="Goto H."/>
            <person name="Kanda M."/>
            <person name="Arakaki N."/>
            <person name="Yamasaki S."/>
            <person name="Qu J."/>
            <person name="Cree A."/>
            <person name="Ding Y."/>
            <person name="Dinh H.H."/>
            <person name="Dugan S."/>
            <person name="Holder M."/>
            <person name="Jhangiani S.N."/>
            <person name="Kovar C.L."/>
            <person name="Lee S.L."/>
            <person name="Lewis L.R."/>
            <person name="Morton D."/>
            <person name="Nazareth L.V."/>
            <person name="Okwuonu G."/>
            <person name="Santibanez J."/>
            <person name="Chen R."/>
            <person name="Richards S."/>
            <person name="Muzny D.M."/>
            <person name="Gillis A."/>
            <person name="Peshkin L."/>
            <person name="Wu M."/>
            <person name="Humphreys T."/>
            <person name="Su Y.H."/>
            <person name="Putnam N.H."/>
            <person name="Schmutz J."/>
            <person name="Fujiyama A."/>
            <person name="Yu J.K."/>
            <person name="Tagawa K."/>
            <person name="Worley K.C."/>
            <person name="Gibbs R.A."/>
            <person name="Kirschner M.W."/>
            <person name="Lowe C.J."/>
            <person name="Satoh N."/>
            <person name="Rokhsar D.S."/>
            <person name="Gerhart J."/>
        </authorList>
    </citation>
    <scope>NUCLEOTIDE SEQUENCE</scope>
</reference>
<dbReference type="SUPFAM" id="SSF52743">
    <property type="entry name" value="Subtilisin-like"/>
    <property type="match status" value="1"/>
</dbReference>
<dbReference type="PANTHER" id="PTHR43806">
    <property type="entry name" value="PEPTIDASE S8"/>
    <property type="match status" value="1"/>
</dbReference>
<dbReference type="AlphaFoldDB" id="A0A0U2L5T8"/>
<dbReference type="GO" id="GO:0006508">
    <property type="term" value="P:proteolysis"/>
    <property type="evidence" value="ECO:0007669"/>
    <property type="project" value="UniProtKB-KW"/>
</dbReference>
<dbReference type="GO" id="GO:0004252">
    <property type="term" value="F:serine-type endopeptidase activity"/>
    <property type="evidence" value="ECO:0007669"/>
    <property type="project" value="UniProtKB-UniRule"/>
</dbReference>
<feature type="active site" description="Charge relay system" evidence="5">
    <location>
        <position position="148"/>
    </location>
</feature>
<proteinExistence type="evidence at transcript level"/>
<dbReference type="Gene3D" id="3.30.70.80">
    <property type="entry name" value="Peptidase S8 propeptide/proteinase inhibitor I9"/>
    <property type="match status" value="1"/>
</dbReference>
<dbReference type="PANTHER" id="PTHR43806:SF60">
    <property type="entry name" value="PROPROTEIN CONVERTASE SUBTILISIN_KEXIN TYPE 9"/>
    <property type="match status" value="1"/>
</dbReference>
<dbReference type="InterPro" id="IPR000209">
    <property type="entry name" value="Peptidase_S8/S53_dom"/>
</dbReference>
<evidence type="ECO:0000256" key="4">
    <source>
        <dbReference type="ARBA" id="ARBA00022825"/>
    </source>
</evidence>
<name>A0A0U2L5T8_SACKO</name>
<feature type="signal peptide" evidence="6">
    <location>
        <begin position="1"/>
        <end position="20"/>
    </location>
</feature>
<organism evidence="8">
    <name type="scientific">Saccoglossus kowalevskii</name>
    <name type="common">Acorn worm</name>
    <dbReference type="NCBI Taxonomy" id="10224"/>
    <lineage>
        <taxon>Eukaryota</taxon>
        <taxon>Metazoa</taxon>
        <taxon>Hemichordata</taxon>
        <taxon>Enteropneusta</taxon>
        <taxon>Harrimaniidae</taxon>
        <taxon>Saccoglossus</taxon>
    </lineage>
</organism>
<keyword evidence="2 5" id="KW-0645">Protease</keyword>
<dbReference type="CDD" id="cd04077">
    <property type="entry name" value="Peptidases_S8_PCSK9_ProteinaseK_like"/>
    <property type="match status" value="1"/>
</dbReference>
<dbReference type="PRINTS" id="PR00723">
    <property type="entry name" value="SUBTILISIN"/>
</dbReference>
<dbReference type="EMBL" id="KT876087">
    <property type="protein sequence ID" value="ALR88585.1"/>
    <property type="molecule type" value="mRNA"/>
</dbReference>
<dbReference type="OrthoDB" id="206201at2759"/>
<dbReference type="InterPro" id="IPR036852">
    <property type="entry name" value="Peptidase_S8/S53_dom_sf"/>
</dbReference>
<feature type="active site" description="Charge relay system" evidence="5">
    <location>
        <position position="337"/>
    </location>
</feature>
<dbReference type="InterPro" id="IPR037045">
    <property type="entry name" value="S8pro/Inhibitor_I9_sf"/>
</dbReference>
<dbReference type="InterPro" id="IPR050131">
    <property type="entry name" value="Peptidase_S8_subtilisin-like"/>
</dbReference>
<evidence type="ECO:0000313" key="8">
    <source>
        <dbReference type="EMBL" id="ALR88585.1"/>
    </source>
</evidence>
<evidence type="ECO:0000256" key="1">
    <source>
        <dbReference type="ARBA" id="ARBA00011073"/>
    </source>
</evidence>
<evidence type="ECO:0000259" key="7">
    <source>
        <dbReference type="Pfam" id="PF00082"/>
    </source>
</evidence>
<sequence length="384" mass="40976">MKLFTVLTIVAVCLIAWARSKKPFIRKVSDWVEGEYIVVFKDEIVGDVATATEAIMKKLDPLDLKLAKVNRVFNKAINGAVIQTMNVKSIDLLESMASELGIAYIEQDAKVKPAEIWNLDRIDQTSNILDGTFNPSGDGTGVNVYLVDTGIYTDYSNFANEPTDWIDIYSGRKAPVKGDCNGHGTHMAGTIGSMTYGVAKNVNLLSVRIFDCNGDTTWGYVIDALEYILANSNPNIPSVINLSLSGGVSDAANAAVNKLYDAGILPIVAAGNGGINSCETSPASAEKALVVGGLGQADEQVFNYGQCVDVIAPAINIESLNFERTRKIPSVIASGTSSAAAHVTGAAAIILQNNPNWTPVDVENFIKSTATTVTGLDNPILYVY</sequence>
<feature type="chain" id="PRO_5006831122" evidence="6">
    <location>
        <begin position="21"/>
        <end position="384"/>
    </location>
</feature>
<evidence type="ECO:0000256" key="2">
    <source>
        <dbReference type="ARBA" id="ARBA00022670"/>
    </source>
</evidence>
<keyword evidence="4 5" id="KW-0720">Serine protease</keyword>
<comment type="similarity">
    <text evidence="1 5">Belongs to the peptidase S8 family.</text>
</comment>
<dbReference type="Pfam" id="PF00082">
    <property type="entry name" value="Peptidase_S8"/>
    <property type="match status" value="1"/>
</dbReference>
<dbReference type="PROSITE" id="PS00136">
    <property type="entry name" value="SUBTILASE_ASP"/>
    <property type="match status" value="1"/>
</dbReference>
<evidence type="ECO:0000256" key="5">
    <source>
        <dbReference type="PROSITE-ProRule" id="PRU01240"/>
    </source>
</evidence>
<dbReference type="InterPro" id="IPR034193">
    <property type="entry name" value="PCSK9_ProteinaseK-like"/>
</dbReference>
<dbReference type="GO" id="GO:0005615">
    <property type="term" value="C:extracellular space"/>
    <property type="evidence" value="ECO:0007669"/>
    <property type="project" value="TreeGrafter"/>
</dbReference>
<keyword evidence="6" id="KW-0732">Signal</keyword>
<feature type="domain" description="Peptidase S8/S53" evidence="7">
    <location>
        <begin position="139"/>
        <end position="375"/>
    </location>
</feature>
<dbReference type="InterPro" id="IPR015500">
    <property type="entry name" value="Peptidase_S8_subtilisin-rel"/>
</dbReference>
<dbReference type="InterPro" id="IPR023827">
    <property type="entry name" value="Peptidase_S8_Asp-AS"/>
</dbReference>
<dbReference type="PROSITE" id="PS51892">
    <property type="entry name" value="SUBTILASE"/>
    <property type="match status" value="1"/>
</dbReference>
<dbReference type="FunFam" id="3.40.50.200:FF:000016">
    <property type="entry name" value="Proprotein convertase subtilisin/kexin type 9"/>
    <property type="match status" value="1"/>
</dbReference>
<evidence type="ECO:0000256" key="6">
    <source>
        <dbReference type="SAM" id="SignalP"/>
    </source>
</evidence>
<protein>
    <submittedName>
        <fullName evidence="8">Proprotein convertase subtilisin/kexin type 9-related309</fullName>
    </submittedName>
</protein>
<dbReference type="Gene3D" id="3.40.50.200">
    <property type="entry name" value="Peptidase S8/S53 domain"/>
    <property type="match status" value="1"/>
</dbReference>
<keyword evidence="3 5" id="KW-0378">Hydrolase</keyword>